<comment type="pathway">
    <text evidence="3 9">Cofactor biosynthesis; tetrahydrofolate biosynthesis; 7,8-dihydrofolate from 2-amino-4-hydroxy-6-hydroxymethyl-7,8-dihydropteridine diphosphate and 4-aminobenzoate: step 1/2.</text>
</comment>
<dbReference type="NCBIfam" id="TIGR01496">
    <property type="entry name" value="DHPS"/>
    <property type="match status" value="1"/>
</dbReference>
<comment type="caution">
    <text evidence="11">The sequence shown here is derived from an EMBL/GenBank/DDBJ whole genome shotgun (WGS) entry which is preliminary data.</text>
</comment>
<name>A0A9D1U933_9BACT</name>
<evidence type="ECO:0000256" key="1">
    <source>
        <dbReference type="ARBA" id="ARBA00000012"/>
    </source>
</evidence>
<dbReference type="GO" id="GO:0046654">
    <property type="term" value="P:tetrahydrofolate biosynthetic process"/>
    <property type="evidence" value="ECO:0007669"/>
    <property type="project" value="TreeGrafter"/>
</dbReference>
<dbReference type="SUPFAM" id="SSF51717">
    <property type="entry name" value="Dihydropteroate synthetase-like"/>
    <property type="match status" value="1"/>
</dbReference>
<dbReference type="GO" id="GO:0004156">
    <property type="term" value="F:dihydropteroate synthase activity"/>
    <property type="evidence" value="ECO:0007669"/>
    <property type="project" value="UniProtKB-EC"/>
</dbReference>
<feature type="domain" description="Pterin-binding" evidence="10">
    <location>
        <begin position="20"/>
        <end position="274"/>
    </location>
</feature>
<evidence type="ECO:0000256" key="3">
    <source>
        <dbReference type="ARBA" id="ARBA00004763"/>
    </source>
</evidence>
<dbReference type="InterPro" id="IPR006390">
    <property type="entry name" value="DHP_synth_dom"/>
</dbReference>
<keyword evidence="5 9" id="KW-0808">Transferase</keyword>
<dbReference type="InterPro" id="IPR000489">
    <property type="entry name" value="Pterin-binding_dom"/>
</dbReference>
<keyword evidence="8 9" id="KW-0289">Folate biosynthesis</keyword>
<gene>
    <name evidence="11" type="primary">folP</name>
    <name evidence="11" type="ORF">H9874_02805</name>
</gene>
<dbReference type="AlphaFoldDB" id="A0A9D1U933"/>
<dbReference type="EC" id="2.5.1.15" evidence="4 9"/>
<dbReference type="EMBL" id="DXGI01000103">
    <property type="protein sequence ID" value="HIW78061.1"/>
    <property type="molecule type" value="Genomic_DNA"/>
</dbReference>
<comment type="function">
    <text evidence="9">Catalyzes the condensation of para-aminobenzoate (pABA) with 6-hydroxymethyl-7,8-dihydropterin diphosphate (DHPt-PP) to form 7,8-dihydropteroate (H2Pte), the immediate precursor of folate derivatives.</text>
</comment>
<evidence type="ECO:0000256" key="5">
    <source>
        <dbReference type="ARBA" id="ARBA00022679"/>
    </source>
</evidence>
<keyword evidence="7 9" id="KW-0460">Magnesium</keyword>
<evidence type="ECO:0000313" key="12">
    <source>
        <dbReference type="Proteomes" id="UP000824264"/>
    </source>
</evidence>
<evidence type="ECO:0000256" key="9">
    <source>
        <dbReference type="RuleBase" id="RU361205"/>
    </source>
</evidence>
<protein>
    <recommendedName>
        <fullName evidence="4 9">Dihydropteroate synthase</fullName>
        <shortName evidence="9">DHPS</shortName>
        <ecNumber evidence="4 9">2.5.1.15</ecNumber>
    </recommendedName>
    <alternativeName>
        <fullName evidence="9">Dihydropteroate pyrophosphorylase</fullName>
    </alternativeName>
</protein>
<dbReference type="CDD" id="cd00739">
    <property type="entry name" value="DHPS"/>
    <property type="match status" value="1"/>
</dbReference>
<dbReference type="Proteomes" id="UP000824264">
    <property type="component" value="Unassembled WGS sequence"/>
</dbReference>
<reference evidence="11" key="2">
    <citation type="submission" date="2021-04" db="EMBL/GenBank/DDBJ databases">
        <authorList>
            <person name="Gilroy R."/>
        </authorList>
    </citation>
    <scope>NUCLEOTIDE SEQUENCE</scope>
    <source>
        <strain evidence="11">ChiSxjej5B17-1746</strain>
    </source>
</reference>
<comment type="catalytic activity">
    <reaction evidence="1">
        <text>(7,8-dihydropterin-6-yl)methyl diphosphate + 4-aminobenzoate = 7,8-dihydropteroate + diphosphate</text>
        <dbReference type="Rhea" id="RHEA:19949"/>
        <dbReference type="ChEBI" id="CHEBI:17836"/>
        <dbReference type="ChEBI" id="CHEBI:17839"/>
        <dbReference type="ChEBI" id="CHEBI:33019"/>
        <dbReference type="ChEBI" id="CHEBI:72950"/>
        <dbReference type="EC" id="2.5.1.15"/>
    </reaction>
</comment>
<dbReference type="GO" id="GO:0046656">
    <property type="term" value="P:folic acid biosynthetic process"/>
    <property type="evidence" value="ECO:0007669"/>
    <property type="project" value="UniProtKB-KW"/>
</dbReference>
<evidence type="ECO:0000259" key="10">
    <source>
        <dbReference type="PROSITE" id="PS50972"/>
    </source>
</evidence>
<dbReference type="InterPro" id="IPR045031">
    <property type="entry name" value="DHP_synth-like"/>
</dbReference>
<comment type="cofactor">
    <cofactor evidence="2 9">
        <name>Mg(2+)</name>
        <dbReference type="ChEBI" id="CHEBI:18420"/>
    </cofactor>
</comment>
<dbReference type="PROSITE" id="PS00792">
    <property type="entry name" value="DHPS_1"/>
    <property type="match status" value="1"/>
</dbReference>
<dbReference type="PANTHER" id="PTHR20941">
    <property type="entry name" value="FOLATE SYNTHESIS PROTEINS"/>
    <property type="match status" value="1"/>
</dbReference>
<dbReference type="PROSITE" id="PS00793">
    <property type="entry name" value="DHPS_2"/>
    <property type="match status" value="1"/>
</dbReference>
<dbReference type="GO" id="GO:0046872">
    <property type="term" value="F:metal ion binding"/>
    <property type="evidence" value="ECO:0007669"/>
    <property type="project" value="UniProtKB-KW"/>
</dbReference>
<evidence type="ECO:0000256" key="8">
    <source>
        <dbReference type="ARBA" id="ARBA00022909"/>
    </source>
</evidence>
<dbReference type="PROSITE" id="PS50972">
    <property type="entry name" value="PTERIN_BINDING"/>
    <property type="match status" value="1"/>
</dbReference>
<dbReference type="PANTHER" id="PTHR20941:SF1">
    <property type="entry name" value="FOLIC ACID SYNTHESIS PROTEIN FOL1"/>
    <property type="match status" value="1"/>
</dbReference>
<reference evidence="11" key="1">
    <citation type="journal article" date="2021" name="PeerJ">
        <title>Extensive microbial diversity within the chicken gut microbiome revealed by metagenomics and culture.</title>
        <authorList>
            <person name="Gilroy R."/>
            <person name="Ravi A."/>
            <person name="Getino M."/>
            <person name="Pursley I."/>
            <person name="Horton D.L."/>
            <person name="Alikhan N.F."/>
            <person name="Baker D."/>
            <person name="Gharbi K."/>
            <person name="Hall N."/>
            <person name="Watson M."/>
            <person name="Adriaenssens E.M."/>
            <person name="Foster-Nyarko E."/>
            <person name="Jarju S."/>
            <person name="Secka A."/>
            <person name="Antonio M."/>
            <person name="Oren A."/>
            <person name="Chaudhuri R.R."/>
            <person name="La Ragione R."/>
            <person name="Hildebrand F."/>
            <person name="Pallen M.J."/>
        </authorList>
    </citation>
    <scope>NUCLEOTIDE SEQUENCE</scope>
    <source>
        <strain evidence="11">ChiSxjej5B17-1746</strain>
    </source>
</reference>
<organism evidence="11 12">
    <name type="scientific">Candidatus Bilophila faecipullorum</name>
    <dbReference type="NCBI Taxonomy" id="2838482"/>
    <lineage>
        <taxon>Bacteria</taxon>
        <taxon>Pseudomonadati</taxon>
        <taxon>Thermodesulfobacteriota</taxon>
        <taxon>Desulfovibrionia</taxon>
        <taxon>Desulfovibrionales</taxon>
        <taxon>Desulfovibrionaceae</taxon>
        <taxon>Bilophila</taxon>
    </lineage>
</organism>
<dbReference type="Gene3D" id="3.20.20.20">
    <property type="entry name" value="Dihydropteroate synthase-like"/>
    <property type="match status" value="1"/>
</dbReference>
<dbReference type="Pfam" id="PF00809">
    <property type="entry name" value="Pterin_bind"/>
    <property type="match status" value="1"/>
</dbReference>
<evidence type="ECO:0000256" key="6">
    <source>
        <dbReference type="ARBA" id="ARBA00022723"/>
    </source>
</evidence>
<dbReference type="GO" id="GO:0005829">
    <property type="term" value="C:cytosol"/>
    <property type="evidence" value="ECO:0007669"/>
    <property type="project" value="TreeGrafter"/>
</dbReference>
<sequence length="283" mass="30763">MNAERTWILRGGRALRPAPFCLVGIVNVTPDSFSDGGRFLDPGVAVEHGLRLLDEGAGMLDLGAESTRPYADPVPEDEEIRRLLPVLERLRAARPEAILSVDTLKAGTARAALEAGADIVNDVSACAADPALTEVLADYKPGYVLMHSQGRPREMQINPRYGNVVEEILAFFENHLGRLVRAGLPEDRIVLDPGIGFGKNRDHTVAILRGMERFAALGRPLYVGLSRKSLFRELLGLELAERAEATRLAVALLASRGIPYHRVHDVAGCAQALRLVEAMTPPL</sequence>
<keyword evidence="6 9" id="KW-0479">Metal-binding</keyword>
<accession>A0A9D1U933</accession>
<proteinExistence type="inferred from homology"/>
<evidence type="ECO:0000313" key="11">
    <source>
        <dbReference type="EMBL" id="HIW78061.1"/>
    </source>
</evidence>
<dbReference type="InterPro" id="IPR011005">
    <property type="entry name" value="Dihydropteroate_synth-like_sf"/>
</dbReference>
<evidence type="ECO:0000256" key="2">
    <source>
        <dbReference type="ARBA" id="ARBA00001946"/>
    </source>
</evidence>
<evidence type="ECO:0000256" key="4">
    <source>
        <dbReference type="ARBA" id="ARBA00012458"/>
    </source>
</evidence>
<comment type="similarity">
    <text evidence="9">Belongs to the DHPS family.</text>
</comment>
<evidence type="ECO:0000256" key="7">
    <source>
        <dbReference type="ARBA" id="ARBA00022842"/>
    </source>
</evidence>